<keyword evidence="2" id="KW-1185">Reference proteome</keyword>
<reference evidence="1 2" key="1">
    <citation type="submission" date="2012-08" db="EMBL/GenBank/DDBJ databases">
        <title>Oryza genome evolution.</title>
        <authorList>
            <person name="Wing R.A."/>
        </authorList>
    </citation>
    <scope>NUCLEOTIDE SEQUENCE</scope>
</reference>
<evidence type="ECO:0000313" key="1">
    <source>
        <dbReference type="EnsemblPlants" id="LPERR01G19350.2"/>
    </source>
</evidence>
<reference evidence="1" key="3">
    <citation type="submission" date="2015-04" db="UniProtKB">
        <authorList>
            <consortium name="EnsemblPlants"/>
        </authorList>
    </citation>
    <scope>IDENTIFICATION</scope>
</reference>
<accession>A0A0D9V2V3</accession>
<organism evidence="1 2">
    <name type="scientific">Leersia perrieri</name>
    <dbReference type="NCBI Taxonomy" id="77586"/>
    <lineage>
        <taxon>Eukaryota</taxon>
        <taxon>Viridiplantae</taxon>
        <taxon>Streptophyta</taxon>
        <taxon>Embryophyta</taxon>
        <taxon>Tracheophyta</taxon>
        <taxon>Spermatophyta</taxon>
        <taxon>Magnoliopsida</taxon>
        <taxon>Liliopsida</taxon>
        <taxon>Poales</taxon>
        <taxon>Poaceae</taxon>
        <taxon>BOP clade</taxon>
        <taxon>Oryzoideae</taxon>
        <taxon>Oryzeae</taxon>
        <taxon>Oryzinae</taxon>
        <taxon>Leersia</taxon>
    </lineage>
</organism>
<proteinExistence type="predicted"/>
<dbReference type="Gramene" id="LPERR01G19350.2">
    <property type="protein sequence ID" value="LPERR01G19350.2"/>
    <property type="gene ID" value="LPERR01G19350"/>
</dbReference>
<protein>
    <submittedName>
        <fullName evidence="1">Uncharacterized protein</fullName>
    </submittedName>
</protein>
<evidence type="ECO:0000313" key="2">
    <source>
        <dbReference type="Proteomes" id="UP000032180"/>
    </source>
</evidence>
<sequence>MILVISTGVLLTDTTRLCCRTPPRLGCR</sequence>
<dbReference type="HOGENOM" id="CLU_3414415_0_0_1"/>
<name>A0A0D9V2V3_9ORYZ</name>
<dbReference type="Proteomes" id="UP000032180">
    <property type="component" value="Chromosome 1"/>
</dbReference>
<reference evidence="2" key="2">
    <citation type="submission" date="2013-12" db="EMBL/GenBank/DDBJ databases">
        <authorList>
            <person name="Yu Y."/>
            <person name="Lee S."/>
            <person name="de Baynast K."/>
            <person name="Wissotski M."/>
            <person name="Liu L."/>
            <person name="Talag J."/>
            <person name="Goicoechea J."/>
            <person name="Angelova A."/>
            <person name="Jetty R."/>
            <person name="Kudrna D."/>
            <person name="Golser W."/>
            <person name="Rivera L."/>
            <person name="Zhang J."/>
            <person name="Wing R."/>
        </authorList>
    </citation>
    <scope>NUCLEOTIDE SEQUENCE</scope>
</reference>
<dbReference type="EnsemblPlants" id="LPERR01G19350.2">
    <property type="protein sequence ID" value="LPERR01G19350.2"/>
    <property type="gene ID" value="LPERR01G19350"/>
</dbReference>
<dbReference type="AlphaFoldDB" id="A0A0D9V2V3"/>